<dbReference type="Proteomes" id="UP000070501">
    <property type="component" value="Unassembled WGS sequence"/>
</dbReference>
<dbReference type="EMBL" id="KQ964281">
    <property type="protein sequence ID" value="KXJ85481.1"/>
    <property type="molecule type" value="Genomic_DNA"/>
</dbReference>
<dbReference type="STRING" id="196109.A0A136IKH9"/>
<gene>
    <name evidence="2" type="ORF">Micbo1qcDRAFT_180785</name>
</gene>
<dbReference type="OrthoDB" id="2910287at2759"/>
<evidence type="ECO:0000313" key="3">
    <source>
        <dbReference type="Proteomes" id="UP000070501"/>
    </source>
</evidence>
<dbReference type="AlphaFoldDB" id="A0A136IKH9"/>
<organism evidence="2 3">
    <name type="scientific">Microdochium bolleyi</name>
    <dbReference type="NCBI Taxonomy" id="196109"/>
    <lineage>
        <taxon>Eukaryota</taxon>
        <taxon>Fungi</taxon>
        <taxon>Dikarya</taxon>
        <taxon>Ascomycota</taxon>
        <taxon>Pezizomycotina</taxon>
        <taxon>Sordariomycetes</taxon>
        <taxon>Xylariomycetidae</taxon>
        <taxon>Xylariales</taxon>
        <taxon>Microdochiaceae</taxon>
        <taxon>Microdochium</taxon>
    </lineage>
</organism>
<dbReference type="InParanoid" id="A0A136IKH9"/>
<evidence type="ECO:0000313" key="2">
    <source>
        <dbReference type="EMBL" id="KXJ85481.1"/>
    </source>
</evidence>
<accession>A0A136IKH9</accession>
<protein>
    <submittedName>
        <fullName evidence="2">Uncharacterized protein</fullName>
    </submittedName>
</protein>
<evidence type="ECO:0000256" key="1">
    <source>
        <dbReference type="SAM" id="SignalP"/>
    </source>
</evidence>
<name>A0A136IKH9_9PEZI</name>
<proteinExistence type="predicted"/>
<feature type="signal peptide" evidence="1">
    <location>
        <begin position="1"/>
        <end position="26"/>
    </location>
</feature>
<sequence>MLSSATAVLSLFAAAAMASTIPASLAARIPEGVSYTVVAPEEIPEYIKTATAGVANATDIEARGEGLAKRANHGVYLCTNANWGGHCVHIVAGAGVCVPLASDLNDQVSSVGPDAGAYCRFNFNFGCPENSCDHFDLTSPGHADLSKMAPVCGAYPPNDKVSSYQCWDA</sequence>
<feature type="chain" id="PRO_5007292745" evidence="1">
    <location>
        <begin position="27"/>
        <end position="169"/>
    </location>
</feature>
<keyword evidence="3" id="KW-1185">Reference proteome</keyword>
<reference evidence="3" key="1">
    <citation type="submission" date="2016-02" db="EMBL/GenBank/DDBJ databases">
        <title>Draft genome sequence of Microdochium bolleyi, a fungal endophyte of beachgrass.</title>
        <authorList>
            <consortium name="DOE Joint Genome Institute"/>
            <person name="David A.S."/>
            <person name="May G."/>
            <person name="Haridas S."/>
            <person name="Lim J."/>
            <person name="Wang M."/>
            <person name="Labutti K."/>
            <person name="Lipzen A."/>
            <person name="Barry K."/>
            <person name="Grigoriev I.V."/>
        </authorList>
    </citation>
    <scope>NUCLEOTIDE SEQUENCE [LARGE SCALE GENOMIC DNA]</scope>
    <source>
        <strain evidence="3">J235TASD1</strain>
    </source>
</reference>
<keyword evidence="1" id="KW-0732">Signal</keyword>